<keyword evidence="7" id="KW-0406">Ion transport</keyword>
<comment type="subcellular location">
    <subcellularLocation>
        <location evidence="1">Cell outer membrane</location>
        <topology evidence="1">Multi-pass membrane protein</topology>
    </subcellularLocation>
</comment>
<dbReference type="CDD" id="cd00342">
    <property type="entry name" value="gram_neg_porins"/>
    <property type="match status" value="1"/>
</dbReference>
<evidence type="ECO:0000256" key="2">
    <source>
        <dbReference type="ARBA" id="ARBA00011233"/>
    </source>
</evidence>
<dbReference type="Proteomes" id="UP001500279">
    <property type="component" value="Unassembled WGS sequence"/>
</dbReference>
<organism evidence="13 14">
    <name type="scientific">Ideonella azotifigens</name>
    <dbReference type="NCBI Taxonomy" id="513160"/>
    <lineage>
        <taxon>Bacteria</taxon>
        <taxon>Pseudomonadati</taxon>
        <taxon>Pseudomonadota</taxon>
        <taxon>Betaproteobacteria</taxon>
        <taxon>Burkholderiales</taxon>
        <taxon>Sphaerotilaceae</taxon>
        <taxon>Ideonella</taxon>
    </lineage>
</organism>
<dbReference type="SUPFAM" id="SSF56935">
    <property type="entry name" value="Porins"/>
    <property type="match status" value="1"/>
</dbReference>
<keyword evidence="8" id="KW-0626">Porin</keyword>
<dbReference type="PANTHER" id="PTHR34501:SF9">
    <property type="entry name" value="MAJOR OUTER MEMBRANE PROTEIN P.IA"/>
    <property type="match status" value="1"/>
</dbReference>
<feature type="chain" id="PRO_5047276870" evidence="11">
    <location>
        <begin position="25"/>
        <end position="361"/>
    </location>
</feature>
<accession>A0ABN1JK69</accession>
<evidence type="ECO:0000256" key="11">
    <source>
        <dbReference type="SAM" id="SignalP"/>
    </source>
</evidence>
<dbReference type="InterPro" id="IPR023614">
    <property type="entry name" value="Porin_dom_sf"/>
</dbReference>
<evidence type="ECO:0000256" key="4">
    <source>
        <dbReference type="ARBA" id="ARBA00022452"/>
    </source>
</evidence>
<evidence type="ECO:0000313" key="13">
    <source>
        <dbReference type="EMBL" id="GAA0741473.1"/>
    </source>
</evidence>
<feature type="domain" description="Porin" evidence="12">
    <location>
        <begin position="12"/>
        <end position="343"/>
    </location>
</feature>
<evidence type="ECO:0000256" key="6">
    <source>
        <dbReference type="ARBA" id="ARBA00022729"/>
    </source>
</evidence>
<comment type="caution">
    <text evidence="13">The sequence shown here is derived from an EMBL/GenBank/DDBJ whole genome shotgun (WGS) entry which is preliminary data.</text>
</comment>
<keyword evidence="4" id="KW-1134">Transmembrane beta strand</keyword>
<sequence length="361" mass="38341">MMNQCLLHSSLTACLTLAAGTTCAQSNVTLYGVMDAGLYQKQLAGGSRDRQVESNLMETSQLGFRGTEDLGGGWRGLFDLSTFFRPDLGAATRGIPGETFWSKSALVGVAGDWGTLRLGRMSTPGFLNMIRFNPFGASSSLSPTFLQTYVGSPTQPMTTGSGATDSGWNGSVAYTSPRLAGLVAALQVTDNKSNGGRRIGGSLSYSAGDLAATLSVEHVQDAALTFPLWDTALAGAVPPYTAHDLKTWNLGASYDFGVVKLFGQAIDTRMAGLRAGRSQDIELKTYQLGLSAPMGSGRWLLSSARTGMQRAGAQDLHRTTTSLGYGHDLSKRTDLYAVVMDDRMTELSSGTGFALGIRHRF</sequence>
<reference evidence="13 14" key="1">
    <citation type="journal article" date="2019" name="Int. J. Syst. Evol. Microbiol.">
        <title>The Global Catalogue of Microorganisms (GCM) 10K type strain sequencing project: providing services to taxonomists for standard genome sequencing and annotation.</title>
        <authorList>
            <consortium name="The Broad Institute Genomics Platform"/>
            <consortium name="The Broad Institute Genome Sequencing Center for Infectious Disease"/>
            <person name="Wu L."/>
            <person name="Ma J."/>
        </authorList>
    </citation>
    <scope>NUCLEOTIDE SEQUENCE [LARGE SCALE GENOMIC DNA]</scope>
    <source>
        <strain evidence="13 14">JCM 15503</strain>
    </source>
</reference>
<evidence type="ECO:0000259" key="12">
    <source>
        <dbReference type="Pfam" id="PF13609"/>
    </source>
</evidence>
<keyword evidence="6 11" id="KW-0732">Signal</keyword>
<keyword evidence="9" id="KW-0472">Membrane</keyword>
<proteinExistence type="predicted"/>
<comment type="subunit">
    <text evidence="2">Homotrimer.</text>
</comment>
<evidence type="ECO:0000256" key="5">
    <source>
        <dbReference type="ARBA" id="ARBA00022692"/>
    </source>
</evidence>
<evidence type="ECO:0000256" key="7">
    <source>
        <dbReference type="ARBA" id="ARBA00023065"/>
    </source>
</evidence>
<evidence type="ECO:0000256" key="9">
    <source>
        <dbReference type="ARBA" id="ARBA00023136"/>
    </source>
</evidence>
<keyword evidence="3" id="KW-0813">Transport</keyword>
<evidence type="ECO:0000256" key="8">
    <source>
        <dbReference type="ARBA" id="ARBA00023114"/>
    </source>
</evidence>
<dbReference type="PANTHER" id="PTHR34501">
    <property type="entry name" value="PROTEIN YDDL-RELATED"/>
    <property type="match status" value="1"/>
</dbReference>
<evidence type="ECO:0000256" key="3">
    <source>
        <dbReference type="ARBA" id="ARBA00022448"/>
    </source>
</evidence>
<evidence type="ECO:0000256" key="10">
    <source>
        <dbReference type="ARBA" id="ARBA00023237"/>
    </source>
</evidence>
<protein>
    <submittedName>
        <fullName evidence="13">Porin</fullName>
    </submittedName>
</protein>
<gene>
    <name evidence="13" type="ORF">GCM10009107_04060</name>
</gene>
<evidence type="ECO:0000256" key="1">
    <source>
        <dbReference type="ARBA" id="ARBA00004571"/>
    </source>
</evidence>
<keyword evidence="10" id="KW-0998">Cell outer membrane</keyword>
<keyword evidence="5" id="KW-0812">Transmembrane</keyword>
<dbReference type="InterPro" id="IPR050298">
    <property type="entry name" value="Gram-neg_bact_OMP"/>
</dbReference>
<dbReference type="EMBL" id="BAAAEW010000003">
    <property type="protein sequence ID" value="GAA0741473.1"/>
    <property type="molecule type" value="Genomic_DNA"/>
</dbReference>
<keyword evidence="14" id="KW-1185">Reference proteome</keyword>
<dbReference type="InterPro" id="IPR033900">
    <property type="entry name" value="Gram_neg_porin_domain"/>
</dbReference>
<dbReference type="Gene3D" id="2.40.160.10">
    <property type="entry name" value="Porin"/>
    <property type="match status" value="1"/>
</dbReference>
<name>A0ABN1JK69_9BURK</name>
<evidence type="ECO:0000313" key="14">
    <source>
        <dbReference type="Proteomes" id="UP001500279"/>
    </source>
</evidence>
<feature type="signal peptide" evidence="11">
    <location>
        <begin position="1"/>
        <end position="24"/>
    </location>
</feature>
<dbReference type="Pfam" id="PF13609">
    <property type="entry name" value="Porin_4"/>
    <property type="match status" value="1"/>
</dbReference>